<dbReference type="EMBL" id="JBGLYH010000003">
    <property type="protein sequence ID" value="MEZ7195560.1"/>
    <property type="molecule type" value="Genomic_DNA"/>
</dbReference>
<proteinExistence type="predicted"/>
<gene>
    <name evidence="2" type="ORF">AB6M95_02275</name>
</gene>
<organism evidence="2 3">
    <name type="scientific">Pseudodesulfovibrio karagichevae</name>
    <dbReference type="NCBI Taxonomy" id="3239305"/>
    <lineage>
        <taxon>Bacteria</taxon>
        <taxon>Pseudomonadati</taxon>
        <taxon>Thermodesulfobacteriota</taxon>
        <taxon>Desulfovibrionia</taxon>
        <taxon>Desulfovibrionales</taxon>
        <taxon>Desulfovibrionaceae</taxon>
    </lineage>
</organism>
<dbReference type="InterPro" id="IPR046099">
    <property type="entry name" value="DUF6035"/>
</dbReference>
<feature type="domain" description="DUF6035" evidence="1">
    <location>
        <begin position="97"/>
        <end position="201"/>
    </location>
</feature>
<name>A0ABV4JXZ3_9BACT</name>
<evidence type="ECO:0000259" key="1">
    <source>
        <dbReference type="Pfam" id="PF19500"/>
    </source>
</evidence>
<dbReference type="Proteomes" id="UP001568698">
    <property type="component" value="Unassembled WGS sequence"/>
</dbReference>
<evidence type="ECO:0000313" key="2">
    <source>
        <dbReference type="EMBL" id="MEZ7195560.1"/>
    </source>
</evidence>
<dbReference type="RefSeq" id="WP_371385108.1">
    <property type="nucleotide sequence ID" value="NZ_JBGLYH010000003.1"/>
</dbReference>
<evidence type="ECO:0000313" key="3">
    <source>
        <dbReference type="Proteomes" id="UP001568698"/>
    </source>
</evidence>
<reference evidence="2 3" key="1">
    <citation type="submission" date="2024-08" db="EMBL/GenBank/DDBJ databases">
        <title>Sulfate-reducing bacteria isolated from formation water of the oil field in Kazakhstan and description of Pseudodesulfovibrio sp.</title>
        <authorList>
            <person name="Bidzhieva S.K."/>
            <person name="Tourova T.P."/>
            <person name="Grouzdev D.S."/>
            <person name="Beletsky A.V."/>
            <person name="Sokolova D.S."/>
            <person name="Samigullina S.R."/>
            <person name="Poltaraus A.B."/>
            <person name="Avtukh A.N."/>
            <person name="Tereshina V.M."/>
            <person name="Zhaparov N.S."/>
            <person name="Mardanov A.V."/>
            <person name="Nazina T.N."/>
        </authorList>
    </citation>
    <scope>NUCLEOTIDE SEQUENCE [LARGE SCALE GENOMIC DNA]</scope>
    <source>
        <strain evidence="2 3">9FUS</strain>
    </source>
</reference>
<keyword evidence="3" id="KW-1185">Reference proteome</keyword>
<dbReference type="Pfam" id="PF19500">
    <property type="entry name" value="DUF6035"/>
    <property type="match status" value="1"/>
</dbReference>
<protein>
    <recommendedName>
        <fullName evidence="1">DUF6035 domain-containing protein</fullName>
    </recommendedName>
</protein>
<sequence>MVEGDRGNLLRVEDLQAMSPYEWGILRDSISNRHTGGEGISMLCMKCKHPVYIRAYNSFGMTLPGFVHFDGSPTWCQWYQGKNRTPDSLKAQQYNGQQESPEHEMLCDKIGELAALDKRYIRHAINKYHKPKHNENARKPDVYVEWEEYGPFVIELQLSSTFQTEISGRCTYYSKERIPLIWVLHNIHEYVSIPQSVKDVVRRHRNNAFVIDRDSIRGSYDKNTLVFKRYLLSGDSFDSPELVTIDSLTVPEKQTLPYHEDHLAPALRAKIDDRRLPFFTFFKQWKKKSTHPKDIKRILDTLKEQVPEDFIFMIAATFSIVATLSTGIDKNYASNDPNVRAMLNSYFNGNRLARYADMMEFILGRVKPTSSTCPDITTHAVNRNIALRKDDTEQVGIESKEWKAMEWLLPEVFDECERELLRFTEQLPCWVQE</sequence>
<comment type="caution">
    <text evidence="2">The sequence shown here is derived from an EMBL/GenBank/DDBJ whole genome shotgun (WGS) entry which is preliminary data.</text>
</comment>
<accession>A0ABV4JXZ3</accession>